<dbReference type="OrthoDB" id="5326346at2759"/>
<organism evidence="1 2">
    <name type="scientific">Fusarium irregulare</name>
    <dbReference type="NCBI Taxonomy" id="2494466"/>
    <lineage>
        <taxon>Eukaryota</taxon>
        <taxon>Fungi</taxon>
        <taxon>Dikarya</taxon>
        <taxon>Ascomycota</taxon>
        <taxon>Pezizomycotina</taxon>
        <taxon>Sordariomycetes</taxon>
        <taxon>Hypocreomycetidae</taxon>
        <taxon>Hypocreales</taxon>
        <taxon>Nectriaceae</taxon>
        <taxon>Fusarium</taxon>
        <taxon>Fusarium incarnatum-equiseti species complex</taxon>
    </lineage>
</organism>
<evidence type="ECO:0008006" key="3">
    <source>
        <dbReference type="Google" id="ProtNLM"/>
    </source>
</evidence>
<protein>
    <recommendedName>
        <fullName evidence="3">BTB domain-containing protein</fullName>
    </recommendedName>
</protein>
<proteinExistence type="predicted"/>
<accession>A0A9W8PTM9</accession>
<keyword evidence="2" id="KW-1185">Reference proteome</keyword>
<name>A0A9W8PTM9_9HYPO</name>
<reference evidence="1" key="1">
    <citation type="submission" date="2022-10" db="EMBL/GenBank/DDBJ databases">
        <title>Fusarium specimens isolated from Avocado Roots.</title>
        <authorList>
            <person name="Stajich J."/>
            <person name="Roper C."/>
            <person name="Heimlech-Rivalta G."/>
        </authorList>
    </citation>
    <scope>NUCLEOTIDE SEQUENCE</scope>
    <source>
        <strain evidence="1">CF00143</strain>
    </source>
</reference>
<dbReference type="AlphaFoldDB" id="A0A9W8PTM9"/>
<sequence length="372" mass="41694">MPSVLHEIDPDGDLIIVLKEPNTQRVIPDVYLPPPKGSENSDFVLDNACVTHDETSGLPSKQYQDDESPVEIRYRVSSRHLMLASVNFKKMLSGPWKEASPGDQEPSSSEIPRSPCIREVSTTGWHADALLTVFNTIHGRSSGVPSGASVKYITEVAVIANYYQCAEALSLVVQLWMERSYRLKCLQKSGLPYGRELIMWFFIASLFAQRPPPSDSRRLFPFNATGWSLLCEASRNVTHEGHGLSYIETYDLPISEILAPLEKKRLNGLRSLTSALSDMKGKVKRNELGCDNHRCKAMVMGSLELNLEEHPELTVEDGNYDGLSIKDVINAVQDEFGPSEDEMHDGMHLCTPKSLMKDTIKDVQRDIGFRIW</sequence>
<dbReference type="EMBL" id="JAPDHF010000006">
    <property type="protein sequence ID" value="KAJ4016362.1"/>
    <property type="molecule type" value="Genomic_DNA"/>
</dbReference>
<dbReference type="Proteomes" id="UP001152130">
    <property type="component" value="Unassembled WGS sequence"/>
</dbReference>
<evidence type="ECO:0000313" key="1">
    <source>
        <dbReference type="EMBL" id="KAJ4016362.1"/>
    </source>
</evidence>
<comment type="caution">
    <text evidence="1">The sequence shown here is derived from an EMBL/GenBank/DDBJ whole genome shotgun (WGS) entry which is preliminary data.</text>
</comment>
<evidence type="ECO:0000313" key="2">
    <source>
        <dbReference type="Proteomes" id="UP001152130"/>
    </source>
</evidence>
<gene>
    <name evidence="1" type="ORF">NW766_004556</name>
</gene>